<organism evidence="1 2">
    <name type="scientific">Kingdonia uniflora</name>
    <dbReference type="NCBI Taxonomy" id="39325"/>
    <lineage>
        <taxon>Eukaryota</taxon>
        <taxon>Viridiplantae</taxon>
        <taxon>Streptophyta</taxon>
        <taxon>Embryophyta</taxon>
        <taxon>Tracheophyta</taxon>
        <taxon>Spermatophyta</taxon>
        <taxon>Magnoliopsida</taxon>
        <taxon>Ranunculales</taxon>
        <taxon>Circaeasteraceae</taxon>
        <taxon>Kingdonia</taxon>
    </lineage>
</organism>
<dbReference type="OrthoDB" id="1747056at2759"/>
<evidence type="ECO:0000313" key="2">
    <source>
        <dbReference type="Proteomes" id="UP000541444"/>
    </source>
</evidence>
<proteinExistence type="predicted"/>
<gene>
    <name evidence="1" type="ORF">GIB67_024982</name>
</gene>
<sequence length="53" mass="6092">MRINYVSIQSPDVMYNLNIVPHSIFFLFHHLHPVLADCKFFISDDVASVIGDD</sequence>
<keyword evidence="2" id="KW-1185">Reference proteome</keyword>
<dbReference type="Proteomes" id="UP000541444">
    <property type="component" value="Unassembled WGS sequence"/>
</dbReference>
<name>A0A7J7NWZ9_9MAGN</name>
<comment type="caution">
    <text evidence="1">The sequence shown here is derived from an EMBL/GenBank/DDBJ whole genome shotgun (WGS) entry which is preliminary data.</text>
</comment>
<accession>A0A7J7NWZ9</accession>
<feature type="non-terminal residue" evidence="1">
    <location>
        <position position="53"/>
    </location>
</feature>
<reference evidence="1 2" key="1">
    <citation type="journal article" date="2020" name="IScience">
        <title>Genome Sequencing of the Endangered Kingdonia uniflora (Circaeasteraceae, Ranunculales) Reveals Potential Mechanisms of Evolutionary Specialization.</title>
        <authorList>
            <person name="Sun Y."/>
            <person name="Deng T."/>
            <person name="Zhang A."/>
            <person name="Moore M.J."/>
            <person name="Landis J.B."/>
            <person name="Lin N."/>
            <person name="Zhang H."/>
            <person name="Zhang X."/>
            <person name="Huang J."/>
            <person name="Zhang X."/>
            <person name="Sun H."/>
            <person name="Wang H."/>
        </authorList>
    </citation>
    <scope>NUCLEOTIDE SEQUENCE [LARGE SCALE GENOMIC DNA]</scope>
    <source>
        <strain evidence="1">TB1705</strain>
        <tissue evidence="1">Leaf</tissue>
    </source>
</reference>
<protein>
    <submittedName>
        <fullName evidence="1">Uncharacterized protein</fullName>
    </submittedName>
</protein>
<evidence type="ECO:0000313" key="1">
    <source>
        <dbReference type="EMBL" id="KAF6171679.1"/>
    </source>
</evidence>
<dbReference type="AlphaFoldDB" id="A0A7J7NWZ9"/>
<dbReference type="EMBL" id="JACGCM010000460">
    <property type="protein sequence ID" value="KAF6171679.1"/>
    <property type="molecule type" value="Genomic_DNA"/>
</dbReference>